<dbReference type="AlphaFoldDB" id="A0A0B3RXR9"/>
<protein>
    <submittedName>
        <fullName evidence="1">Uncharacterized protein</fullName>
    </submittedName>
</protein>
<dbReference type="Proteomes" id="UP000030960">
    <property type="component" value="Unassembled WGS sequence"/>
</dbReference>
<dbReference type="RefSeq" id="WP_043144690.1">
    <property type="nucleotide sequence ID" value="NZ_JSUQ01000017.1"/>
</dbReference>
<name>A0A0B3RXR9_9RHOB</name>
<keyword evidence="2" id="KW-1185">Reference proteome</keyword>
<accession>A0A0B3RXR9</accession>
<dbReference type="Gene3D" id="3.20.20.140">
    <property type="entry name" value="Metal-dependent hydrolases"/>
    <property type="match status" value="1"/>
</dbReference>
<evidence type="ECO:0000313" key="1">
    <source>
        <dbReference type="EMBL" id="KHQ51518.1"/>
    </source>
</evidence>
<sequence>MFARIIAGMASERSEEKTVMIDVSKLKTCHAASGTASKGFRSTEPLDQLKRSLKAFVAGVIKRFSYAIHFEAQLTHPTALAEAMVPCSTTTIYSECLDLLSAAADEGIEAAQNLFRDHDKPPYRLFAFAPGKKTAATVTEAVLNMEPVIGLGEFEHFTYSSGSEDDFRKAT</sequence>
<dbReference type="STRING" id="561184.SAMN05216376_108267"/>
<proteinExistence type="predicted"/>
<comment type="caution">
    <text evidence="1">The sequence shown here is derived from an EMBL/GenBank/DDBJ whole genome shotgun (WGS) entry which is preliminary data.</text>
</comment>
<dbReference type="EMBL" id="JSUQ01000017">
    <property type="protein sequence ID" value="KHQ51518.1"/>
    <property type="molecule type" value="Genomic_DNA"/>
</dbReference>
<gene>
    <name evidence="1" type="ORF">OA50_04013</name>
</gene>
<organism evidence="1 2">
    <name type="scientific">Mameliella alba</name>
    <dbReference type="NCBI Taxonomy" id="561184"/>
    <lineage>
        <taxon>Bacteria</taxon>
        <taxon>Pseudomonadati</taxon>
        <taxon>Pseudomonadota</taxon>
        <taxon>Alphaproteobacteria</taxon>
        <taxon>Rhodobacterales</taxon>
        <taxon>Roseobacteraceae</taxon>
        <taxon>Mameliella</taxon>
    </lineage>
</organism>
<evidence type="ECO:0000313" key="2">
    <source>
        <dbReference type="Proteomes" id="UP000030960"/>
    </source>
</evidence>
<reference evidence="1 2" key="1">
    <citation type="submission" date="2014-10" db="EMBL/GenBank/DDBJ databases">
        <title>Genome sequence of Ponticoccus sp. strain UMTAT08 isolated from clonal culture of toxic dinoflagellate Alexandrium tamiyavanichii.</title>
        <authorList>
            <person name="Gan H.Y."/>
            <person name="Muhd D.-D."/>
            <person name="Mohd Noor M.E."/>
            <person name="Yeong Y.S."/>
            <person name="Usup G."/>
        </authorList>
    </citation>
    <scope>NUCLEOTIDE SEQUENCE [LARGE SCALE GENOMIC DNA]</scope>
    <source>
        <strain evidence="1 2">UMTAT08</strain>
    </source>
</reference>